<evidence type="ECO:0000313" key="3">
    <source>
        <dbReference type="Proteomes" id="UP000008022"/>
    </source>
</evidence>
<organism evidence="2 3">
    <name type="scientific">Oryza rufipogon</name>
    <name type="common">Brownbeard rice</name>
    <name type="synonym">Asian wild rice</name>
    <dbReference type="NCBI Taxonomy" id="4529"/>
    <lineage>
        <taxon>Eukaryota</taxon>
        <taxon>Viridiplantae</taxon>
        <taxon>Streptophyta</taxon>
        <taxon>Embryophyta</taxon>
        <taxon>Tracheophyta</taxon>
        <taxon>Spermatophyta</taxon>
        <taxon>Magnoliopsida</taxon>
        <taxon>Liliopsida</taxon>
        <taxon>Poales</taxon>
        <taxon>Poaceae</taxon>
        <taxon>BOP clade</taxon>
        <taxon>Oryzoideae</taxon>
        <taxon>Oryzeae</taxon>
        <taxon>Oryzinae</taxon>
        <taxon>Oryza</taxon>
    </lineage>
</organism>
<proteinExistence type="predicted"/>
<dbReference type="EnsemblPlants" id="ORUFI04G07910.1">
    <property type="protein sequence ID" value="ORUFI04G07910.1"/>
    <property type="gene ID" value="ORUFI04G07910"/>
</dbReference>
<evidence type="ECO:0000256" key="1">
    <source>
        <dbReference type="SAM" id="MobiDB-lite"/>
    </source>
</evidence>
<dbReference type="Gramene" id="ORUFI04G07910.1">
    <property type="protein sequence ID" value="ORUFI04G07910.1"/>
    <property type="gene ID" value="ORUFI04G07910"/>
</dbReference>
<accession>A0A0E0P718</accession>
<feature type="region of interest" description="Disordered" evidence="1">
    <location>
        <begin position="26"/>
        <end position="47"/>
    </location>
</feature>
<dbReference type="AlphaFoldDB" id="A0A0E0P718"/>
<dbReference type="HOGENOM" id="CLU_1430174_0_0_1"/>
<keyword evidence="3" id="KW-1185">Reference proteome</keyword>
<reference evidence="3" key="1">
    <citation type="submission" date="2013-06" db="EMBL/GenBank/DDBJ databases">
        <authorList>
            <person name="Zhao Q."/>
        </authorList>
    </citation>
    <scope>NUCLEOTIDE SEQUENCE</scope>
    <source>
        <strain evidence="3">cv. W1943</strain>
    </source>
</reference>
<feature type="compositionally biased region" description="Acidic residues" evidence="1">
    <location>
        <begin position="32"/>
        <end position="41"/>
    </location>
</feature>
<reference evidence="2" key="2">
    <citation type="submission" date="2015-06" db="UniProtKB">
        <authorList>
            <consortium name="EnsemblPlants"/>
        </authorList>
    </citation>
    <scope>IDENTIFICATION</scope>
</reference>
<evidence type="ECO:0000313" key="2">
    <source>
        <dbReference type="EnsemblPlants" id="ORUFI04G07910.1"/>
    </source>
</evidence>
<sequence length="190" mass="21352">MLRQPFVKGASPVGTPDNLVYRYREQSTAAGEDNEDSEDEFSAGWGAEEPCGKGGAIKEEYAAYHRPVVICDAVREPVSIVDPQCREVGHGIVGALPGERPCCNCKNHDHQHREAGKEIGRMHMVLRWKREERSQQETVVSSEGQIRMFVLAQKRRQIILIETPADYRKHGATSLIHHKHSTLRVTATQD</sequence>
<dbReference type="Proteomes" id="UP000008022">
    <property type="component" value="Unassembled WGS sequence"/>
</dbReference>
<protein>
    <submittedName>
        <fullName evidence="2">Uncharacterized protein</fullName>
    </submittedName>
</protein>
<name>A0A0E0P718_ORYRU</name>